<evidence type="ECO:0000313" key="5">
    <source>
        <dbReference type="Proteomes" id="UP000185655"/>
    </source>
</evidence>
<evidence type="ECO:0000313" key="4">
    <source>
        <dbReference type="EMBL" id="SFZ71522.1"/>
    </source>
</evidence>
<dbReference type="PROSITE" id="PS50943">
    <property type="entry name" value="HTH_CROC1"/>
    <property type="match status" value="1"/>
</dbReference>
<dbReference type="PANTHER" id="PTHR46558">
    <property type="entry name" value="TRACRIPTIONAL REGULATORY PROTEIN-RELATED-RELATED"/>
    <property type="match status" value="1"/>
</dbReference>
<reference evidence="4 5" key="2">
    <citation type="submission" date="2016-11" db="EMBL/GenBank/DDBJ databases">
        <authorList>
            <person name="Jaros S."/>
            <person name="Januszkiewicz K."/>
            <person name="Wedrychowicz H."/>
        </authorList>
    </citation>
    <scope>NUCLEOTIDE SEQUENCE [LARGE SCALE GENOMIC DNA]</scope>
    <source>
        <strain evidence="4 5">DSM 22330</strain>
    </source>
</reference>
<keyword evidence="1" id="KW-0238">DNA-binding</keyword>
<dbReference type="Proteomes" id="UP000218979">
    <property type="component" value="Unassembled WGS sequence"/>
</dbReference>
<dbReference type="RefSeq" id="WP_003138942.1">
    <property type="nucleotide sequence ID" value="NZ_FPKS01000002.1"/>
</dbReference>
<dbReference type="Proteomes" id="UP000185655">
    <property type="component" value="Unassembled WGS sequence"/>
</dbReference>
<keyword evidence="6" id="KW-1185">Reference proteome</keyword>
<evidence type="ECO:0000259" key="2">
    <source>
        <dbReference type="PROSITE" id="PS50943"/>
    </source>
</evidence>
<dbReference type="OrthoDB" id="6386941at2"/>
<name>A0A1K2H5P6_9LACT</name>
<dbReference type="CDD" id="cd00093">
    <property type="entry name" value="HTH_XRE"/>
    <property type="match status" value="1"/>
</dbReference>
<dbReference type="SUPFAM" id="SSF47413">
    <property type="entry name" value="lambda repressor-like DNA-binding domains"/>
    <property type="match status" value="1"/>
</dbReference>
<dbReference type="SMART" id="SM00530">
    <property type="entry name" value="HTH_XRE"/>
    <property type="match status" value="1"/>
</dbReference>
<feature type="domain" description="HTH cro/C1-type" evidence="2">
    <location>
        <begin position="5"/>
        <end position="59"/>
    </location>
</feature>
<reference evidence="3 6" key="1">
    <citation type="submission" date="2014-12" db="EMBL/GenBank/DDBJ databases">
        <title>Draft genome sequences of 10 type strains of Lactococcus.</title>
        <authorList>
            <person name="Sun Z."/>
            <person name="Zhong Z."/>
            <person name="Liu W."/>
            <person name="Zhang W."/>
            <person name="Zhang H."/>
        </authorList>
    </citation>
    <scope>NUCLEOTIDE SEQUENCE [LARGE SCALE GENOMIC DNA]</scope>
    <source>
        <strain evidence="3 6">DSM 22330</strain>
    </source>
</reference>
<dbReference type="InterPro" id="IPR010982">
    <property type="entry name" value="Lambda_DNA-bd_dom_sf"/>
</dbReference>
<dbReference type="AlphaFoldDB" id="A0A1K2H5P6"/>
<evidence type="ECO:0000256" key="1">
    <source>
        <dbReference type="ARBA" id="ARBA00023125"/>
    </source>
</evidence>
<dbReference type="Gene3D" id="1.10.260.40">
    <property type="entry name" value="lambda repressor-like DNA-binding domains"/>
    <property type="match status" value="1"/>
</dbReference>
<accession>A0A1K2H5P6</accession>
<dbReference type="GO" id="GO:0003677">
    <property type="term" value="F:DNA binding"/>
    <property type="evidence" value="ECO:0007669"/>
    <property type="project" value="UniProtKB-KW"/>
</dbReference>
<dbReference type="EMBL" id="JXJT01000002">
    <property type="protein sequence ID" value="PCS04567.1"/>
    <property type="molecule type" value="Genomic_DNA"/>
</dbReference>
<dbReference type="GeneID" id="303194121"/>
<sequence>MENNIKKLRKAMKFSQEDLARLTHSTRQSINAVENNKYDPSLDLAFKIAKALDVEVDDIFIKKTKSDEADFELWCEKYSCELWQNQKQKPSVS</sequence>
<dbReference type="STRING" id="1122154.SAMN02746068_00423"/>
<dbReference type="PANTHER" id="PTHR46558:SF4">
    <property type="entry name" value="DNA-BIDING PHAGE PROTEIN"/>
    <property type="match status" value="1"/>
</dbReference>
<evidence type="ECO:0000313" key="3">
    <source>
        <dbReference type="EMBL" id="PCS04567.1"/>
    </source>
</evidence>
<proteinExistence type="predicted"/>
<gene>
    <name evidence="3" type="ORF">RR45_GL000882</name>
    <name evidence="4" type="ORF">SAMN02746068_00423</name>
</gene>
<dbReference type="Pfam" id="PF01381">
    <property type="entry name" value="HTH_3"/>
    <property type="match status" value="1"/>
</dbReference>
<dbReference type="InterPro" id="IPR001387">
    <property type="entry name" value="Cro/C1-type_HTH"/>
</dbReference>
<protein>
    <submittedName>
        <fullName evidence="4">Putative transcriptional regulator</fullName>
    </submittedName>
    <submittedName>
        <fullName evidence="3">XRE family transcriptional regulator</fullName>
    </submittedName>
</protein>
<organism evidence="4 5">
    <name type="scientific">Pseudolactococcus chungangensis CAU 28 = DSM 22330</name>
    <dbReference type="NCBI Taxonomy" id="1122154"/>
    <lineage>
        <taxon>Bacteria</taxon>
        <taxon>Bacillati</taxon>
        <taxon>Bacillota</taxon>
        <taxon>Bacilli</taxon>
        <taxon>Lactobacillales</taxon>
        <taxon>Streptococcaceae</taxon>
        <taxon>Pseudolactococcus</taxon>
    </lineage>
</organism>
<dbReference type="EMBL" id="FPKS01000002">
    <property type="protein sequence ID" value="SFZ71522.1"/>
    <property type="molecule type" value="Genomic_DNA"/>
</dbReference>
<evidence type="ECO:0000313" key="6">
    <source>
        <dbReference type="Proteomes" id="UP000218979"/>
    </source>
</evidence>